<evidence type="ECO:0000259" key="8">
    <source>
        <dbReference type="SMART" id="SM00849"/>
    </source>
</evidence>
<dbReference type="SMART" id="SM00849">
    <property type="entry name" value="Lactamase_B"/>
    <property type="match status" value="1"/>
</dbReference>
<feature type="binding site" evidence="7">
    <location>
        <position position="113"/>
    </location>
    <ligand>
        <name>Zn(2+)</name>
        <dbReference type="ChEBI" id="CHEBI:29105"/>
        <label>1</label>
    </ligand>
</feature>
<dbReference type="InterPro" id="IPR032282">
    <property type="entry name" value="HAGH_C"/>
</dbReference>
<feature type="binding site" evidence="7">
    <location>
        <position position="130"/>
    </location>
    <ligand>
        <name>Zn(2+)</name>
        <dbReference type="ChEBI" id="CHEBI:29105"/>
        <label>1</label>
    </ligand>
</feature>
<evidence type="ECO:0000313" key="10">
    <source>
        <dbReference type="Proteomes" id="UP001157353"/>
    </source>
</evidence>
<dbReference type="EC" id="3.1.2.6" evidence="7"/>
<dbReference type="HAMAP" id="MF_01374">
    <property type="entry name" value="Glyoxalase_2"/>
    <property type="match status" value="1"/>
</dbReference>
<keyword evidence="5 7" id="KW-0378">Hydrolase</keyword>
<dbReference type="InterPro" id="IPR001018">
    <property type="entry name" value="Beta-lactamase_class-B_CS"/>
</dbReference>
<dbReference type="EMBL" id="BSPQ01000001">
    <property type="protein sequence ID" value="GLS89597.1"/>
    <property type="molecule type" value="Genomic_DNA"/>
</dbReference>
<dbReference type="NCBIfam" id="TIGR03413">
    <property type="entry name" value="GSH_gloB"/>
    <property type="match status" value="1"/>
</dbReference>
<keyword evidence="6 7" id="KW-0862">Zinc</keyword>
<feature type="binding site" evidence="7">
    <location>
        <position position="60"/>
    </location>
    <ligand>
        <name>Zn(2+)</name>
        <dbReference type="ChEBI" id="CHEBI:29105"/>
        <label>2</label>
    </ligand>
</feature>
<dbReference type="Proteomes" id="UP001157353">
    <property type="component" value="Unassembled WGS sequence"/>
</dbReference>
<evidence type="ECO:0000256" key="5">
    <source>
        <dbReference type="ARBA" id="ARBA00022801"/>
    </source>
</evidence>
<proteinExistence type="inferred from homology"/>
<evidence type="ECO:0000313" key="9">
    <source>
        <dbReference type="EMBL" id="GLS89597.1"/>
    </source>
</evidence>
<dbReference type="InterPro" id="IPR017782">
    <property type="entry name" value="Hydroxyacylglutathione_Hdrlase"/>
</dbReference>
<comment type="function">
    <text evidence="7">Thiolesterase that catalyzes the hydrolysis of S-D-lactoyl-glutathione to form glutathione and D-lactic acid.</text>
</comment>
<evidence type="ECO:0000256" key="2">
    <source>
        <dbReference type="ARBA" id="ARBA00004963"/>
    </source>
</evidence>
<comment type="subunit">
    <text evidence="7">Monomer.</text>
</comment>
<dbReference type="PANTHER" id="PTHR43705">
    <property type="entry name" value="HYDROXYACYLGLUTATHIONE HYDROLASE"/>
    <property type="match status" value="1"/>
</dbReference>
<evidence type="ECO:0000256" key="3">
    <source>
        <dbReference type="ARBA" id="ARBA00006759"/>
    </source>
</evidence>
<feature type="binding site" evidence="7">
    <location>
        <position position="130"/>
    </location>
    <ligand>
        <name>Zn(2+)</name>
        <dbReference type="ChEBI" id="CHEBI:29105"/>
        <label>2</label>
    </ligand>
</feature>
<feature type="binding site" evidence="7">
    <location>
        <position position="55"/>
    </location>
    <ligand>
        <name>Zn(2+)</name>
        <dbReference type="ChEBI" id="CHEBI:29105"/>
        <label>1</label>
    </ligand>
</feature>
<comment type="caution">
    <text evidence="9">The sequence shown here is derived from an EMBL/GenBank/DDBJ whole genome shotgun (WGS) entry which is preliminary data.</text>
</comment>
<comment type="pathway">
    <text evidence="2 7">Secondary metabolite metabolism; methylglyoxal degradation; (R)-lactate from methylglyoxal: step 2/2.</text>
</comment>
<feature type="binding site" evidence="7">
    <location>
        <position position="168"/>
    </location>
    <ligand>
        <name>Zn(2+)</name>
        <dbReference type="ChEBI" id="CHEBI:29105"/>
        <label>2</label>
    </ligand>
</feature>
<evidence type="ECO:0000256" key="6">
    <source>
        <dbReference type="ARBA" id="ARBA00022833"/>
    </source>
</evidence>
<feature type="binding site" evidence="7">
    <location>
        <position position="57"/>
    </location>
    <ligand>
        <name>Zn(2+)</name>
        <dbReference type="ChEBI" id="CHEBI:29105"/>
        <label>1</label>
    </ligand>
</feature>
<reference evidence="10" key="1">
    <citation type="journal article" date="2019" name="Int. J. Syst. Evol. Microbiol.">
        <title>The Global Catalogue of Microorganisms (GCM) 10K type strain sequencing project: providing services to taxonomists for standard genome sequencing and annotation.</title>
        <authorList>
            <consortium name="The Broad Institute Genomics Platform"/>
            <consortium name="The Broad Institute Genome Sequencing Center for Infectious Disease"/>
            <person name="Wu L."/>
            <person name="Ma J."/>
        </authorList>
    </citation>
    <scope>NUCLEOTIDE SEQUENCE [LARGE SCALE GENOMIC DNA]</scope>
    <source>
        <strain evidence="10">NBRC 103166</strain>
    </source>
</reference>
<protein>
    <recommendedName>
        <fullName evidence="7">Hydroxyacylglutathione hydrolase</fullName>
        <ecNumber evidence="7">3.1.2.6</ecNumber>
    </recommendedName>
    <alternativeName>
        <fullName evidence="7">Glyoxalase II</fullName>
        <shortName evidence="7">Glx II</shortName>
    </alternativeName>
</protein>
<dbReference type="InterPro" id="IPR001279">
    <property type="entry name" value="Metallo-B-lactamas"/>
</dbReference>
<comment type="catalytic activity">
    <reaction evidence="1 7">
        <text>an S-(2-hydroxyacyl)glutathione + H2O = a 2-hydroxy carboxylate + glutathione + H(+)</text>
        <dbReference type="Rhea" id="RHEA:21864"/>
        <dbReference type="ChEBI" id="CHEBI:15377"/>
        <dbReference type="ChEBI" id="CHEBI:15378"/>
        <dbReference type="ChEBI" id="CHEBI:57925"/>
        <dbReference type="ChEBI" id="CHEBI:58896"/>
        <dbReference type="ChEBI" id="CHEBI:71261"/>
        <dbReference type="EC" id="3.1.2.6"/>
    </reaction>
</comment>
<dbReference type="PIRSF" id="PIRSF005457">
    <property type="entry name" value="Glx"/>
    <property type="match status" value="1"/>
</dbReference>
<comment type="similarity">
    <text evidence="3 7">Belongs to the metallo-beta-lactamase superfamily. Glyoxalase II family.</text>
</comment>
<gene>
    <name evidence="7 9" type="primary">gloB</name>
    <name evidence="9" type="ORF">GCM10007916_06640</name>
</gene>
<dbReference type="GO" id="GO:0016787">
    <property type="term" value="F:hydrolase activity"/>
    <property type="evidence" value="ECO:0007669"/>
    <property type="project" value="UniProtKB-KW"/>
</dbReference>
<feature type="binding site" evidence="7">
    <location>
        <position position="59"/>
    </location>
    <ligand>
        <name>Zn(2+)</name>
        <dbReference type="ChEBI" id="CHEBI:29105"/>
        <label>2</label>
    </ligand>
</feature>
<dbReference type="InterPro" id="IPR036866">
    <property type="entry name" value="RibonucZ/Hydroxyglut_hydro"/>
</dbReference>
<name>A0ABQ6DWR8_9GAMM</name>
<dbReference type="PROSITE" id="PS00743">
    <property type="entry name" value="BETA_LACTAMASE_B_1"/>
    <property type="match status" value="1"/>
</dbReference>
<evidence type="ECO:0000256" key="1">
    <source>
        <dbReference type="ARBA" id="ARBA00001623"/>
    </source>
</evidence>
<dbReference type="SUPFAM" id="SSF56281">
    <property type="entry name" value="Metallo-hydrolase/oxidoreductase"/>
    <property type="match status" value="1"/>
</dbReference>
<dbReference type="InterPro" id="IPR050110">
    <property type="entry name" value="Glyoxalase_II_hydrolase"/>
</dbReference>
<accession>A0ABQ6DWR8</accession>
<dbReference type="Pfam" id="PF00753">
    <property type="entry name" value="Lactamase_B"/>
    <property type="match status" value="1"/>
</dbReference>
<organism evidence="9 10">
    <name type="scientific">Psychromonas marina</name>
    <dbReference type="NCBI Taxonomy" id="88364"/>
    <lineage>
        <taxon>Bacteria</taxon>
        <taxon>Pseudomonadati</taxon>
        <taxon>Pseudomonadota</taxon>
        <taxon>Gammaproteobacteria</taxon>
        <taxon>Alteromonadales</taxon>
        <taxon>Psychromonadaceae</taxon>
        <taxon>Psychromonas</taxon>
    </lineage>
</organism>
<dbReference type="Pfam" id="PF16123">
    <property type="entry name" value="HAGH_C"/>
    <property type="match status" value="1"/>
</dbReference>
<keyword evidence="4 7" id="KW-0479">Metal-binding</keyword>
<sequence>MVNVLTILAFNDNYIWLIKDSQSQHCVVVDPGDATPVLEMIESQALILDAILLTHKHDDHIGGVRQLLSVLGDDINVFSKDKLFPESTLVVEGQSIHCFESRLVLEVMEVPGHTLDHIVFYNQQLLFSGDTLFSGGCGRVFEGSHEQMFNALSRLAMLPDDTKIYCAHEYTTSNLTFAYAIEPKNSALLTYMQTVAKKRQQGLSTIPTCIGIEKSINPFLRCEQQDLVNHLQNQLARPLLAGIETFSALRTYKDNF</sequence>
<dbReference type="PANTHER" id="PTHR43705:SF1">
    <property type="entry name" value="HYDROXYACYLGLUTATHIONE HYDROLASE GLOB"/>
    <property type="match status" value="1"/>
</dbReference>
<evidence type="ECO:0000256" key="4">
    <source>
        <dbReference type="ARBA" id="ARBA00022723"/>
    </source>
</evidence>
<feature type="domain" description="Metallo-beta-lactamase" evidence="8">
    <location>
        <begin position="12"/>
        <end position="168"/>
    </location>
</feature>
<dbReference type="InterPro" id="IPR035680">
    <property type="entry name" value="Clx_II_MBL"/>
</dbReference>
<evidence type="ECO:0000256" key="7">
    <source>
        <dbReference type="HAMAP-Rule" id="MF_01374"/>
    </source>
</evidence>
<dbReference type="CDD" id="cd07723">
    <property type="entry name" value="hydroxyacylglutathione_hydrolase_MBL-fold"/>
    <property type="match status" value="1"/>
</dbReference>
<comment type="cofactor">
    <cofactor evidence="7">
        <name>Zn(2+)</name>
        <dbReference type="ChEBI" id="CHEBI:29105"/>
    </cofactor>
    <text evidence="7">Binds 2 Zn(2+) ions per subunit.</text>
</comment>
<keyword evidence="10" id="KW-1185">Reference proteome</keyword>
<dbReference type="RefSeq" id="WP_284202711.1">
    <property type="nucleotide sequence ID" value="NZ_BSPQ01000001.1"/>
</dbReference>
<dbReference type="Gene3D" id="3.60.15.10">
    <property type="entry name" value="Ribonuclease Z/Hydroxyacylglutathione hydrolase-like"/>
    <property type="match status" value="1"/>
</dbReference>